<dbReference type="SMART" id="SM01260">
    <property type="entry name" value="LANC_like"/>
    <property type="match status" value="1"/>
</dbReference>
<dbReference type="Pfam" id="PF05147">
    <property type="entry name" value="LANC_like"/>
    <property type="match status" value="1"/>
</dbReference>
<dbReference type="RefSeq" id="WP_158421276.1">
    <property type="nucleotide sequence ID" value="NZ_JAOQJL010000011.1"/>
</dbReference>
<dbReference type="InterPro" id="IPR012341">
    <property type="entry name" value="6hp_glycosidase-like_sf"/>
</dbReference>
<sequence>MDYLEIAKRTMNFINTRKRKGPEGIFWSLEDAAKGRPIYYDEICMYAGASGILCFLLGLYDVTKDSTYLDEAKEAGSYLKYRWENEPELRRNFSKYAFSSGWSGAGFALTRLYLVTGKKIYADTVASIISKMQEDARPGKNGKGYTWSTFPGIVGDGGTILFLIYAARVYKNPKWKEFALLAGENLLEQRREDKSGCWYPGVDPSYFGADDNYIDPNFPMGTAGIGFVLMKLYEAGNDSKYLEGNKGIAEFMDSVAVKKGNGKLLPHGLPDRKNLFYLGYCHGPAGTVRYYYKMYEATGDLKYKEKLESLVKGLEAVGAPRIRSEGYWNTYNLCCGTAGILNMYLGLWAAFGDEKYLKQAEKCGEELAEHGIFESVDGTDQVKWSFALDRIAPGKKSTPIGCFDGAAGIGLALLQLYQAEKGEFHVARFLDDPFPDKREEK</sequence>
<dbReference type="SUPFAM" id="SSF158745">
    <property type="entry name" value="LanC-like"/>
    <property type="match status" value="1"/>
</dbReference>
<comment type="caution">
    <text evidence="2">The sequence shown here is derived from an EMBL/GenBank/DDBJ whole genome shotgun (WGS) entry which is preliminary data.</text>
</comment>
<feature type="transmembrane region" description="Helical" evidence="1">
    <location>
        <begin position="43"/>
        <end position="60"/>
    </location>
</feature>
<evidence type="ECO:0000313" key="2">
    <source>
        <dbReference type="EMBL" id="MCU6765248.1"/>
    </source>
</evidence>
<keyword evidence="1" id="KW-0812">Transmembrane</keyword>
<dbReference type="InterPro" id="IPR007822">
    <property type="entry name" value="LANC-like"/>
</dbReference>
<name>A0ABT2TSL8_9FIRM</name>
<keyword evidence="3" id="KW-1185">Reference proteome</keyword>
<dbReference type="EMBL" id="JAOQJL010000011">
    <property type="protein sequence ID" value="MCU6765248.1"/>
    <property type="molecule type" value="Genomic_DNA"/>
</dbReference>
<accession>A0ABT2TSL8</accession>
<gene>
    <name evidence="2" type="ORF">OCV61_07435</name>
</gene>
<keyword evidence="1" id="KW-0472">Membrane</keyword>
<evidence type="ECO:0000313" key="3">
    <source>
        <dbReference type="Proteomes" id="UP001652409"/>
    </source>
</evidence>
<evidence type="ECO:0000256" key="1">
    <source>
        <dbReference type="SAM" id="Phobius"/>
    </source>
</evidence>
<dbReference type="PRINTS" id="PR01950">
    <property type="entry name" value="LANCSUPER"/>
</dbReference>
<dbReference type="CDD" id="cd04434">
    <property type="entry name" value="LanC_like"/>
    <property type="match status" value="1"/>
</dbReference>
<proteinExistence type="predicted"/>
<organism evidence="2 3">
    <name type="scientific">Blautia ammoniilytica</name>
    <dbReference type="NCBI Taxonomy" id="2981782"/>
    <lineage>
        <taxon>Bacteria</taxon>
        <taxon>Bacillati</taxon>
        <taxon>Bacillota</taxon>
        <taxon>Clostridia</taxon>
        <taxon>Lachnospirales</taxon>
        <taxon>Lachnospiraceae</taxon>
        <taxon>Blautia</taxon>
    </lineage>
</organism>
<dbReference type="Proteomes" id="UP001652409">
    <property type="component" value="Unassembled WGS sequence"/>
</dbReference>
<keyword evidence="1" id="KW-1133">Transmembrane helix</keyword>
<feature type="transmembrane region" description="Helical" evidence="1">
    <location>
        <begin position="145"/>
        <end position="167"/>
    </location>
</feature>
<protein>
    <submittedName>
        <fullName evidence="2">Lanthionine synthetase</fullName>
    </submittedName>
</protein>
<reference evidence="2 3" key="1">
    <citation type="journal article" date="2021" name="ISME Commun">
        <title>Automated analysis of genomic sequences facilitates high-throughput and comprehensive description of bacteria.</title>
        <authorList>
            <person name="Hitch T.C.A."/>
        </authorList>
    </citation>
    <scope>NUCLEOTIDE SEQUENCE [LARGE SCALE GENOMIC DNA]</scope>
    <source>
        <strain evidence="2 3">Sanger_23</strain>
    </source>
</reference>
<dbReference type="Gene3D" id="1.50.10.10">
    <property type="match status" value="2"/>
</dbReference>